<geneLocation type="plasmid" evidence="1 2">
    <name>unnamed1</name>
</geneLocation>
<dbReference type="InterPro" id="IPR027417">
    <property type="entry name" value="P-loop_NTPase"/>
</dbReference>
<dbReference type="InterPro" id="IPR009744">
    <property type="entry name" value="VirC1"/>
</dbReference>
<dbReference type="Proteomes" id="UP000464186">
    <property type="component" value="Plasmid unnamed1"/>
</dbReference>
<dbReference type="Gene3D" id="3.40.50.300">
    <property type="entry name" value="P-loop containing nucleotide triphosphate hydrolases"/>
    <property type="match status" value="1"/>
</dbReference>
<keyword evidence="1" id="KW-0614">Plasmid</keyword>
<gene>
    <name evidence="1" type="ORF">GU243_23300</name>
</gene>
<dbReference type="AlphaFoldDB" id="A0A6P1NZ01"/>
<dbReference type="PANTHER" id="PTHR13696">
    <property type="entry name" value="P-LOOP CONTAINING NUCLEOSIDE TRIPHOSPHATE HYDROLASE"/>
    <property type="match status" value="1"/>
</dbReference>
<organism evidence="1 2">
    <name type="scientific">Pseudarthrobacter psychrotolerans</name>
    <dbReference type="NCBI Taxonomy" id="2697569"/>
    <lineage>
        <taxon>Bacteria</taxon>
        <taxon>Bacillati</taxon>
        <taxon>Actinomycetota</taxon>
        <taxon>Actinomycetes</taxon>
        <taxon>Micrococcales</taxon>
        <taxon>Micrococcaceae</taxon>
        <taxon>Pseudarthrobacter</taxon>
    </lineage>
</organism>
<proteinExistence type="predicted"/>
<protein>
    <submittedName>
        <fullName evidence="1">AAA family ATPase</fullName>
    </submittedName>
</protein>
<dbReference type="Pfam" id="PF07015">
    <property type="entry name" value="VirC1"/>
    <property type="match status" value="1"/>
</dbReference>
<dbReference type="InterPro" id="IPR050678">
    <property type="entry name" value="DNA_Partitioning_ATPase"/>
</dbReference>
<keyword evidence="2" id="KW-1185">Reference proteome</keyword>
<dbReference type="EMBL" id="CP047899">
    <property type="protein sequence ID" value="QHK22501.1"/>
    <property type="molecule type" value="Genomic_DNA"/>
</dbReference>
<accession>A0A6P1NZ01</accession>
<dbReference type="PANTHER" id="PTHR13696:SF96">
    <property type="entry name" value="COBQ_COBB_MIND_PARA NUCLEOTIDE BINDING DOMAIN-CONTAINING PROTEIN"/>
    <property type="match status" value="1"/>
</dbReference>
<evidence type="ECO:0000313" key="2">
    <source>
        <dbReference type="Proteomes" id="UP000464186"/>
    </source>
</evidence>
<evidence type="ECO:0000313" key="1">
    <source>
        <dbReference type="EMBL" id="QHK22501.1"/>
    </source>
</evidence>
<reference evidence="1 2" key="1">
    <citation type="submission" date="2020-01" db="EMBL/GenBank/DDBJ databases">
        <title>Pseudarthrobacter psychrotolerans sp. nov., isolated from antarctic soil.</title>
        <authorList>
            <person name="Shin Y."/>
            <person name="Park W."/>
        </authorList>
    </citation>
    <scope>NUCLEOTIDE SEQUENCE [LARGE SCALE GENOMIC DNA]</scope>
    <source>
        <strain evidence="1 2">YJ56</strain>
        <plasmid evidence="1 2">unnamed1</plasmid>
    </source>
</reference>
<dbReference type="PIRSF" id="PIRSF009320">
    <property type="entry name" value="Nuc_binding_HP_1000"/>
    <property type="match status" value="1"/>
</dbReference>
<dbReference type="KEGG" id="psey:GU243_23300"/>
<name>A0A6P1NZ01_9MICC</name>
<dbReference type="CDD" id="cd02042">
    <property type="entry name" value="ParAB_family"/>
    <property type="match status" value="1"/>
</dbReference>
<sequence length="213" mass="23161">MILTIGSLKGGCSKSTLTVNVAAELARLGKKVTVVDADPIASTTNWVADREERSPDLPAVIGVQKKGNLRATLLDLEASADFVIVDTGGYDSQELRTAATASDLLIVPMKASPLDLDTLPKFVKVVEGIMDFNAELEVRGLFTQASTHAMDKRLDESRDILSDYPEIPLFDTTIYQRSSYMDVMPVGRGVVEWSDSKAKAEIQVLVQEMINLG</sequence>
<dbReference type="SUPFAM" id="SSF52540">
    <property type="entry name" value="P-loop containing nucleoside triphosphate hydrolases"/>
    <property type="match status" value="1"/>
</dbReference>